<dbReference type="HOGENOM" id="CLU_2883615_0_0_5"/>
<protein>
    <submittedName>
        <fullName evidence="1">Uncharacterized protein</fullName>
    </submittedName>
</protein>
<reference evidence="1 2" key="1">
    <citation type="submission" date="2013-07" db="EMBL/GenBank/DDBJ databases">
        <title>Completed genome of Sphingomonas sanxanigenens NX02.</title>
        <authorList>
            <person name="Ma T."/>
            <person name="Huang H."/>
            <person name="Wu M."/>
            <person name="Li X."/>
            <person name="Li G."/>
        </authorList>
    </citation>
    <scope>NUCLEOTIDE SEQUENCE [LARGE SCALE GENOMIC DNA]</scope>
    <source>
        <strain evidence="1 2">NX02</strain>
    </source>
</reference>
<accession>W0A9Q5</accession>
<sequence length="63" mass="7217">MIAYSSEIEGSAKYLCARPEVNILKNKFRGVIFEGLKDCLHLCAILQMYNLTCKYGAVPCLWW</sequence>
<dbReference type="AlphaFoldDB" id="W0A9Q5"/>
<evidence type="ECO:0000313" key="1">
    <source>
        <dbReference type="EMBL" id="AHE54659.1"/>
    </source>
</evidence>
<proteinExistence type="predicted"/>
<dbReference type="Proteomes" id="UP000018851">
    <property type="component" value="Chromosome"/>
</dbReference>
<organism evidence="1 2">
    <name type="scientific">Sphingomonas sanxanigenens DSM 19645 = NX02</name>
    <dbReference type="NCBI Taxonomy" id="1123269"/>
    <lineage>
        <taxon>Bacteria</taxon>
        <taxon>Pseudomonadati</taxon>
        <taxon>Pseudomonadota</taxon>
        <taxon>Alphaproteobacteria</taxon>
        <taxon>Sphingomonadales</taxon>
        <taxon>Sphingomonadaceae</taxon>
        <taxon>Sphingomonas</taxon>
    </lineage>
</organism>
<name>W0A9Q5_9SPHN</name>
<dbReference type="EMBL" id="CP006644">
    <property type="protein sequence ID" value="AHE54659.1"/>
    <property type="molecule type" value="Genomic_DNA"/>
</dbReference>
<keyword evidence="2" id="KW-1185">Reference proteome</keyword>
<gene>
    <name evidence="1" type="ORF">NX02_14875</name>
</gene>
<dbReference type="KEGG" id="ssan:NX02_14875"/>
<evidence type="ECO:0000313" key="2">
    <source>
        <dbReference type="Proteomes" id="UP000018851"/>
    </source>
</evidence>